<comment type="caution">
    <text evidence="1">The sequence shown here is derived from an EMBL/GenBank/DDBJ whole genome shotgun (WGS) entry which is preliminary data.</text>
</comment>
<dbReference type="InterPro" id="IPR027417">
    <property type="entry name" value="P-loop_NTPase"/>
</dbReference>
<keyword evidence="2" id="KW-1185">Reference proteome</keyword>
<protein>
    <recommendedName>
        <fullName evidence="3">UvrD-like helicase C-terminal domain-containing protein</fullName>
    </recommendedName>
</protein>
<dbReference type="AlphaFoldDB" id="A0AA38PHM4"/>
<dbReference type="SUPFAM" id="SSF52540">
    <property type="entry name" value="P-loop containing nucleoside triphosphate hydrolases"/>
    <property type="match status" value="1"/>
</dbReference>
<proteinExistence type="predicted"/>
<evidence type="ECO:0008006" key="3">
    <source>
        <dbReference type="Google" id="ProtNLM"/>
    </source>
</evidence>
<evidence type="ECO:0000313" key="1">
    <source>
        <dbReference type="EMBL" id="KAJ3843078.1"/>
    </source>
</evidence>
<dbReference type="EMBL" id="MU805986">
    <property type="protein sequence ID" value="KAJ3843078.1"/>
    <property type="molecule type" value="Genomic_DNA"/>
</dbReference>
<organism evidence="1 2">
    <name type="scientific">Lentinula raphanica</name>
    <dbReference type="NCBI Taxonomy" id="153919"/>
    <lineage>
        <taxon>Eukaryota</taxon>
        <taxon>Fungi</taxon>
        <taxon>Dikarya</taxon>
        <taxon>Basidiomycota</taxon>
        <taxon>Agaricomycotina</taxon>
        <taxon>Agaricomycetes</taxon>
        <taxon>Agaricomycetidae</taxon>
        <taxon>Agaricales</taxon>
        <taxon>Marasmiineae</taxon>
        <taxon>Omphalotaceae</taxon>
        <taxon>Lentinula</taxon>
    </lineage>
</organism>
<dbReference type="CDD" id="cd18809">
    <property type="entry name" value="SF1_C_RecD"/>
    <property type="match status" value="1"/>
</dbReference>
<evidence type="ECO:0000313" key="2">
    <source>
        <dbReference type="Proteomes" id="UP001163846"/>
    </source>
</evidence>
<name>A0AA38PHM4_9AGAR</name>
<dbReference type="Proteomes" id="UP001163846">
    <property type="component" value="Unassembled WGS sequence"/>
</dbReference>
<accession>A0AA38PHM4</accession>
<reference evidence="1" key="1">
    <citation type="submission" date="2022-08" db="EMBL/GenBank/DDBJ databases">
        <authorList>
            <consortium name="DOE Joint Genome Institute"/>
            <person name="Min B."/>
            <person name="Riley R."/>
            <person name="Sierra-Patev S."/>
            <person name="Naranjo-Ortiz M."/>
            <person name="Looney B."/>
            <person name="Konkel Z."/>
            <person name="Slot J.C."/>
            <person name="Sakamoto Y."/>
            <person name="Steenwyk J.L."/>
            <person name="Rokas A."/>
            <person name="Carro J."/>
            <person name="Camarero S."/>
            <person name="Ferreira P."/>
            <person name="Molpeceres G."/>
            <person name="Ruiz-Duenas F.J."/>
            <person name="Serrano A."/>
            <person name="Henrissat B."/>
            <person name="Drula E."/>
            <person name="Hughes K.W."/>
            <person name="Mata J.L."/>
            <person name="Ishikawa N.K."/>
            <person name="Vargas-Isla R."/>
            <person name="Ushijima S."/>
            <person name="Smith C.A."/>
            <person name="Ahrendt S."/>
            <person name="Andreopoulos W."/>
            <person name="He G."/>
            <person name="Labutti K."/>
            <person name="Lipzen A."/>
            <person name="Ng V."/>
            <person name="Sandor L."/>
            <person name="Barry K."/>
            <person name="Martinez A.T."/>
            <person name="Xiao Y."/>
            <person name="Gibbons J.G."/>
            <person name="Terashima K."/>
            <person name="Hibbett D.S."/>
            <person name="Grigoriev I.V."/>
        </authorList>
    </citation>
    <scope>NUCLEOTIDE SEQUENCE</scope>
    <source>
        <strain evidence="1">TFB9207</strain>
    </source>
</reference>
<feature type="non-terminal residue" evidence="1">
    <location>
        <position position="73"/>
    </location>
</feature>
<sequence>MTAHKAQGGTYDRVVLDLESCSGTERPYVMISRVKSLDGLVILRPFSHSKIMSRQSQDVRNEIRRLEELHITT</sequence>
<gene>
    <name evidence="1" type="ORF">F5878DRAFT_506053</name>
</gene>